<feature type="domain" description="Oxidoreductase molybdopterin-binding" evidence="2">
    <location>
        <begin position="50"/>
        <end position="127"/>
    </location>
</feature>
<dbReference type="Proteomes" id="UP000058114">
    <property type="component" value="Chromosome"/>
</dbReference>
<proteinExistence type="predicted"/>
<evidence type="ECO:0000256" key="1">
    <source>
        <dbReference type="SAM" id="SignalP"/>
    </source>
</evidence>
<evidence type="ECO:0000313" key="3">
    <source>
        <dbReference type="EMBL" id="ALP43160.1"/>
    </source>
</evidence>
<evidence type="ECO:0000259" key="2">
    <source>
        <dbReference type="Pfam" id="PF00174"/>
    </source>
</evidence>
<gene>
    <name evidence="3" type="ORF">WL1483_3741</name>
</gene>
<reference evidence="4" key="1">
    <citation type="submission" date="2015-10" db="EMBL/GenBank/DDBJ databases">
        <title>Complete Genome Sequence of Aeromonas schubertii strain WL1483.</title>
        <authorList>
            <person name="Liu L."/>
        </authorList>
    </citation>
    <scope>NUCLEOTIDE SEQUENCE [LARGE SCALE GENOMIC DNA]</scope>
    <source>
        <strain evidence="4">WL1483</strain>
    </source>
</reference>
<dbReference type="Gene3D" id="3.90.420.10">
    <property type="entry name" value="Oxidoreductase, molybdopterin-binding domain"/>
    <property type="match status" value="1"/>
</dbReference>
<dbReference type="InterPro" id="IPR036374">
    <property type="entry name" value="OxRdtase_Mopterin-bd_sf"/>
</dbReference>
<reference evidence="3 4" key="2">
    <citation type="journal article" date="2016" name="Genome Announc.">
        <title>Complete Genome Sequence of the Highly Virulent Aeromonas schubertii Strain WL1483, Isolated from Diseased Snakehead Fish (Channa argus) in China.</title>
        <authorList>
            <person name="Liu L."/>
            <person name="Li N."/>
            <person name="Zhang D."/>
            <person name="Fu X."/>
            <person name="Shi C."/>
            <person name="Lin Q."/>
            <person name="Hao G."/>
        </authorList>
    </citation>
    <scope>NUCLEOTIDE SEQUENCE [LARGE SCALE GENOMIC DNA]</scope>
    <source>
        <strain evidence="3 4">WL1483</strain>
    </source>
</reference>
<dbReference type="PATRIC" id="fig|652.5.peg.2747"/>
<dbReference type="Pfam" id="PF00174">
    <property type="entry name" value="Oxidored_molyb"/>
    <property type="match status" value="1"/>
</dbReference>
<feature type="chain" id="PRO_5015044414" description="Oxidoreductase molybdopterin-binding domain-containing protein" evidence="1">
    <location>
        <begin position="21"/>
        <end position="153"/>
    </location>
</feature>
<sequence>MRTRHAFWIGLLLLAPSLRAEPLLTIEAGTGGVVSLTREQFTALPQHRLTTKTPWTEGMHSYQGVLLRDLLNQAGLKTPEVWAVALNDYAASIPREDADRYPVLVAAEQDGAVLTVRNKGPLWIIYPLSDFPELDKERYHSRMVWQVKRLEAR</sequence>
<organism evidence="3 4">
    <name type="scientific">Aeromonas schubertii</name>
    <dbReference type="NCBI Taxonomy" id="652"/>
    <lineage>
        <taxon>Bacteria</taxon>
        <taxon>Pseudomonadati</taxon>
        <taxon>Pseudomonadota</taxon>
        <taxon>Gammaproteobacteria</taxon>
        <taxon>Aeromonadales</taxon>
        <taxon>Aeromonadaceae</taxon>
        <taxon>Aeromonas</taxon>
    </lineage>
</organism>
<name>A0A0S2SN71_9GAMM</name>
<dbReference type="KEGG" id="asr:WL1483_3741"/>
<dbReference type="InterPro" id="IPR000572">
    <property type="entry name" value="OxRdtase_Mopterin-bd_dom"/>
</dbReference>
<evidence type="ECO:0000313" key="4">
    <source>
        <dbReference type="Proteomes" id="UP000058114"/>
    </source>
</evidence>
<dbReference type="OrthoDB" id="9798763at2"/>
<dbReference type="AlphaFoldDB" id="A0A0S2SN71"/>
<dbReference type="RefSeq" id="WP_050665925.1">
    <property type="nucleotide sequence ID" value="NZ_CDDB01000039.1"/>
</dbReference>
<dbReference type="EMBL" id="CP013067">
    <property type="protein sequence ID" value="ALP43160.1"/>
    <property type="molecule type" value="Genomic_DNA"/>
</dbReference>
<protein>
    <recommendedName>
        <fullName evidence="2">Oxidoreductase molybdopterin-binding domain-containing protein</fullName>
    </recommendedName>
</protein>
<keyword evidence="1" id="KW-0732">Signal</keyword>
<dbReference type="SUPFAM" id="SSF56524">
    <property type="entry name" value="Oxidoreductase molybdopterin-binding domain"/>
    <property type="match status" value="1"/>
</dbReference>
<accession>A0A0S2SN71</accession>
<dbReference type="STRING" id="652.WL1483_3741"/>
<feature type="signal peptide" evidence="1">
    <location>
        <begin position="1"/>
        <end position="20"/>
    </location>
</feature>